<dbReference type="Proteomes" id="UP001281147">
    <property type="component" value="Unassembled WGS sequence"/>
</dbReference>
<accession>A0ACC3M912</accession>
<dbReference type="EMBL" id="JAUTXU010000485">
    <property type="protein sequence ID" value="KAK3679601.1"/>
    <property type="molecule type" value="Genomic_DNA"/>
</dbReference>
<proteinExistence type="predicted"/>
<name>A0ACC3M912_9PEZI</name>
<sequence>MAGPSPARIPTSQLFSLEGKTVIATGATGGLGTEMCVAMAEAGANIVSIHLPADPGQPSLEEAIESVGRKCTAFEGDVGDSVALRRAFQSIWNAGVVPDILLNCAGLNRRGPIEEMTDDKIDLIISVNLRGAYIAAQEFGTQLRKLNRPGKIVNIASFTSYVAMRDVSVYAATKGGVLQMTKAFSNEWAEFGIQVNAICPGYFRTPLAQSLLDKWPEMEEYIIKRTPAGRWGAPADLRGTILFLASPASDFVTGTSIVVDGGMQFR</sequence>
<comment type="caution">
    <text evidence="1">The sequence shown here is derived from an EMBL/GenBank/DDBJ whole genome shotgun (WGS) entry which is preliminary data.</text>
</comment>
<gene>
    <name evidence="1" type="ORF">LTR37_021372</name>
</gene>
<evidence type="ECO:0000313" key="1">
    <source>
        <dbReference type="EMBL" id="KAK3679601.1"/>
    </source>
</evidence>
<protein>
    <submittedName>
        <fullName evidence="1">Uncharacterized protein</fullName>
    </submittedName>
</protein>
<reference evidence="1" key="1">
    <citation type="submission" date="2023-07" db="EMBL/GenBank/DDBJ databases">
        <title>Black Yeasts Isolated from many extreme environments.</title>
        <authorList>
            <person name="Coleine C."/>
            <person name="Stajich J.E."/>
            <person name="Selbmann L."/>
        </authorList>
    </citation>
    <scope>NUCLEOTIDE SEQUENCE</scope>
    <source>
        <strain evidence="1">CCFEE 5714</strain>
    </source>
</reference>
<keyword evidence="2" id="KW-1185">Reference proteome</keyword>
<organism evidence="1 2">
    <name type="scientific">Vermiconidia calcicola</name>
    <dbReference type="NCBI Taxonomy" id="1690605"/>
    <lineage>
        <taxon>Eukaryota</taxon>
        <taxon>Fungi</taxon>
        <taxon>Dikarya</taxon>
        <taxon>Ascomycota</taxon>
        <taxon>Pezizomycotina</taxon>
        <taxon>Dothideomycetes</taxon>
        <taxon>Dothideomycetidae</taxon>
        <taxon>Mycosphaerellales</taxon>
        <taxon>Extremaceae</taxon>
        <taxon>Vermiconidia</taxon>
    </lineage>
</organism>
<evidence type="ECO:0000313" key="2">
    <source>
        <dbReference type="Proteomes" id="UP001281147"/>
    </source>
</evidence>